<proteinExistence type="predicted"/>
<name>A0ABP6SXT1_9ACTN</name>
<gene>
    <name evidence="3" type="ORF">GCM10020369_32930</name>
</gene>
<feature type="domain" description="Helix-turn-helix" evidence="2">
    <location>
        <begin position="77"/>
        <end position="126"/>
    </location>
</feature>
<accession>A0ABP6SXT1</accession>
<evidence type="ECO:0000256" key="1">
    <source>
        <dbReference type="SAM" id="MobiDB-lite"/>
    </source>
</evidence>
<organism evidence="3 4">
    <name type="scientific">Cryptosporangium minutisporangium</name>
    <dbReference type="NCBI Taxonomy" id="113569"/>
    <lineage>
        <taxon>Bacteria</taxon>
        <taxon>Bacillati</taxon>
        <taxon>Actinomycetota</taxon>
        <taxon>Actinomycetes</taxon>
        <taxon>Cryptosporangiales</taxon>
        <taxon>Cryptosporangiaceae</taxon>
        <taxon>Cryptosporangium</taxon>
    </lineage>
</organism>
<dbReference type="NCBIfam" id="TIGR01764">
    <property type="entry name" value="excise"/>
    <property type="match status" value="1"/>
</dbReference>
<protein>
    <recommendedName>
        <fullName evidence="2">Helix-turn-helix domain-containing protein</fullName>
    </recommendedName>
</protein>
<dbReference type="InterPro" id="IPR041657">
    <property type="entry name" value="HTH_17"/>
</dbReference>
<keyword evidence="4" id="KW-1185">Reference proteome</keyword>
<evidence type="ECO:0000313" key="4">
    <source>
        <dbReference type="Proteomes" id="UP001501676"/>
    </source>
</evidence>
<comment type="caution">
    <text evidence="3">The sequence shown here is derived from an EMBL/GenBank/DDBJ whole genome shotgun (WGS) entry which is preliminary data.</text>
</comment>
<feature type="compositionally biased region" description="Low complexity" evidence="1">
    <location>
        <begin position="1"/>
        <end position="24"/>
    </location>
</feature>
<feature type="region of interest" description="Disordered" evidence="1">
    <location>
        <begin position="1"/>
        <end position="74"/>
    </location>
</feature>
<dbReference type="Pfam" id="PF12728">
    <property type="entry name" value="HTH_17"/>
    <property type="match status" value="1"/>
</dbReference>
<dbReference type="EMBL" id="BAAAYN010000022">
    <property type="protein sequence ID" value="GAA3388092.1"/>
    <property type="molecule type" value="Genomic_DNA"/>
</dbReference>
<evidence type="ECO:0000259" key="2">
    <source>
        <dbReference type="Pfam" id="PF12728"/>
    </source>
</evidence>
<dbReference type="InterPro" id="IPR010093">
    <property type="entry name" value="SinI_DNA-bd"/>
</dbReference>
<dbReference type="Proteomes" id="UP001501676">
    <property type="component" value="Unassembled WGS sequence"/>
</dbReference>
<reference evidence="4" key="1">
    <citation type="journal article" date="2019" name="Int. J. Syst. Evol. Microbiol.">
        <title>The Global Catalogue of Microorganisms (GCM) 10K type strain sequencing project: providing services to taxonomists for standard genome sequencing and annotation.</title>
        <authorList>
            <consortium name="The Broad Institute Genomics Platform"/>
            <consortium name="The Broad Institute Genome Sequencing Center for Infectious Disease"/>
            <person name="Wu L."/>
            <person name="Ma J."/>
        </authorList>
    </citation>
    <scope>NUCLEOTIDE SEQUENCE [LARGE SCALE GENOMIC DNA]</scope>
    <source>
        <strain evidence="4">JCM 9458</strain>
    </source>
</reference>
<sequence>MTTQKRPASAPRRAPTVTTTPTPALQTVHGPHNGLADGRDVRPNRSHQTSTDQRTRLPTALPAGATKRGARSTKERYLSIPQVAEILGTTERFPRRLIEERRIEFQRFGRHVRIAESVLTAYIESCTVEPVRRSRRVRSVA</sequence>
<evidence type="ECO:0000313" key="3">
    <source>
        <dbReference type="EMBL" id="GAA3388092.1"/>
    </source>
</evidence>